<feature type="transmembrane region" description="Helical" evidence="5">
    <location>
        <begin position="212"/>
        <end position="234"/>
    </location>
</feature>
<evidence type="ECO:0000256" key="1">
    <source>
        <dbReference type="ARBA" id="ARBA00004141"/>
    </source>
</evidence>
<dbReference type="Pfam" id="PF01740">
    <property type="entry name" value="STAS"/>
    <property type="match status" value="1"/>
</dbReference>
<dbReference type="CDD" id="cd07042">
    <property type="entry name" value="STAS_SulP_like_sulfate_transporter"/>
    <property type="match status" value="1"/>
</dbReference>
<keyword evidence="3 5" id="KW-1133">Transmembrane helix</keyword>
<dbReference type="RefSeq" id="XP_017779234.1">
    <property type="nucleotide sequence ID" value="XM_017923745.1"/>
</dbReference>
<proteinExistence type="predicted"/>
<comment type="subcellular location">
    <subcellularLocation>
        <location evidence="1">Membrane</location>
        <topology evidence="1">Multi-pass membrane protein</topology>
    </subcellularLocation>
</comment>
<accession>A0ABM1MXD4</accession>
<evidence type="ECO:0000256" key="3">
    <source>
        <dbReference type="ARBA" id="ARBA00022989"/>
    </source>
</evidence>
<feature type="transmembrane region" description="Helical" evidence="5">
    <location>
        <begin position="113"/>
        <end position="136"/>
    </location>
</feature>
<gene>
    <name evidence="8 9 10 11" type="primary">LOC108564661</name>
</gene>
<name>A0ABM1MXD4_NICVS</name>
<feature type="transmembrane region" description="Helical" evidence="5">
    <location>
        <begin position="419"/>
        <end position="441"/>
    </location>
</feature>
<dbReference type="Pfam" id="PF00916">
    <property type="entry name" value="Sulfate_transp"/>
    <property type="match status" value="1"/>
</dbReference>
<evidence type="ECO:0000313" key="11">
    <source>
        <dbReference type="RefSeq" id="XP_017779237.1"/>
    </source>
</evidence>
<protein>
    <submittedName>
        <fullName evidence="8 9">Sulfate transporter-like isoform X2</fullName>
    </submittedName>
</protein>
<dbReference type="Proteomes" id="UP000695000">
    <property type="component" value="Unplaced"/>
</dbReference>
<evidence type="ECO:0000259" key="6">
    <source>
        <dbReference type="PROSITE" id="PS50801"/>
    </source>
</evidence>
<feature type="transmembrane region" description="Helical" evidence="5">
    <location>
        <begin position="486"/>
        <end position="514"/>
    </location>
</feature>
<feature type="transmembrane region" description="Helical" evidence="5">
    <location>
        <begin position="184"/>
        <end position="206"/>
    </location>
</feature>
<dbReference type="NCBIfam" id="TIGR00815">
    <property type="entry name" value="sulP"/>
    <property type="match status" value="1"/>
</dbReference>
<dbReference type="InterPro" id="IPR011547">
    <property type="entry name" value="SLC26A/SulP_dom"/>
</dbReference>
<evidence type="ECO:0000313" key="8">
    <source>
        <dbReference type="RefSeq" id="XP_017779234.1"/>
    </source>
</evidence>
<feature type="transmembrane region" description="Helical" evidence="5">
    <location>
        <begin position="272"/>
        <end position="291"/>
    </location>
</feature>
<organism evidence="7 8">
    <name type="scientific">Nicrophorus vespilloides</name>
    <name type="common">Boreal carrion beetle</name>
    <dbReference type="NCBI Taxonomy" id="110193"/>
    <lineage>
        <taxon>Eukaryota</taxon>
        <taxon>Metazoa</taxon>
        <taxon>Ecdysozoa</taxon>
        <taxon>Arthropoda</taxon>
        <taxon>Hexapoda</taxon>
        <taxon>Insecta</taxon>
        <taxon>Pterygota</taxon>
        <taxon>Neoptera</taxon>
        <taxon>Endopterygota</taxon>
        <taxon>Coleoptera</taxon>
        <taxon>Polyphaga</taxon>
        <taxon>Staphyliniformia</taxon>
        <taxon>Silphidae</taxon>
        <taxon>Nicrophorinae</taxon>
        <taxon>Nicrophorus</taxon>
    </lineage>
</organism>
<dbReference type="PANTHER" id="PTHR11814">
    <property type="entry name" value="SULFATE TRANSPORTER"/>
    <property type="match status" value="1"/>
</dbReference>
<dbReference type="PROSITE" id="PS50801">
    <property type="entry name" value="STAS"/>
    <property type="match status" value="1"/>
</dbReference>
<dbReference type="SUPFAM" id="SSF52091">
    <property type="entry name" value="SpoIIaa-like"/>
    <property type="match status" value="1"/>
</dbReference>
<dbReference type="RefSeq" id="XP_017779237.1">
    <property type="nucleotide sequence ID" value="XM_017923748.1"/>
</dbReference>
<reference evidence="8 9" key="1">
    <citation type="submission" date="2025-05" db="UniProtKB">
        <authorList>
            <consortium name="RefSeq"/>
        </authorList>
    </citation>
    <scope>IDENTIFICATION</scope>
</reference>
<evidence type="ECO:0000256" key="5">
    <source>
        <dbReference type="SAM" id="Phobius"/>
    </source>
</evidence>
<dbReference type="InterPro" id="IPR001902">
    <property type="entry name" value="SLC26A/SulP_fam"/>
</dbReference>
<feature type="domain" description="STAS" evidence="6">
    <location>
        <begin position="538"/>
        <end position="681"/>
    </location>
</feature>
<dbReference type="InterPro" id="IPR002645">
    <property type="entry name" value="STAS_dom"/>
</dbReference>
<feature type="transmembrane region" description="Helical" evidence="5">
    <location>
        <begin position="348"/>
        <end position="375"/>
    </location>
</feature>
<dbReference type="RefSeq" id="XP_017779236.1">
    <property type="nucleotide sequence ID" value="XM_017923747.1"/>
</dbReference>
<evidence type="ECO:0000313" key="9">
    <source>
        <dbReference type="RefSeq" id="XP_017779235.1"/>
    </source>
</evidence>
<keyword evidence="7" id="KW-1185">Reference proteome</keyword>
<evidence type="ECO:0000256" key="2">
    <source>
        <dbReference type="ARBA" id="ARBA00022692"/>
    </source>
</evidence>
<sequence length="687" mass="75502">MKPETIDTNEKKETIDLSSFEESQKLSSTYEIGTNRYDYDNLNEDGAYEKPKLDVKGKLRKSLKCNPLTILYSLIPVLEWLPKYEWKKNISYDILSGITVAIMHIPQGMAYGLLGNVPAITGLYMAFFPVLIYFVFGTSRHVSIGTFAIVCLMTGKVVNSYGIPDEEDLISASANHTMMATDSIYTKTEVAVTVTFCVAILQFVMYVFRLGVIANLLSDVLVSGFTCACAFHVVSSQLKDLLGISVTKRQGLFSMLLTIYDAVMELPNCNNNAVLISFVVIVLSIINNEILKPRLATRTKVPFPIELVAVVLGTATSYLMDFKSNYNVTVIGEIPTGLPNMTIPRFELIPSIISDAVIITIVSYAITISMALIFAQKLQYDVNANQELFALGCANIGGSFSGAMPVAASLSRSMIQQTVGGTSQLASVVSCLFILIILVWVGPLFQFLPRSVLASIIVVALKGMLKQCEKLPVYFRMDKWDGIIWLFTFLVTAVFSITMGLASSIILSIVLLFYKGQHSQSSILGNLSGTDFYLDIKRYQAVTEIPGMKILRYCGSLNFSTKTSFKGTVFKAVGYNSKAPKAAKKRNGDENDVVANGREEGNSLLAIKYLILDCTALTYIDPAGVEQMKIVVDALRKTGIEVFMVGCSGPVYEMIKTCDKYQDKESSYIMFPTIATAVTFAKAHSSS</sequence>
<keyword evidence="2 5" id="KW-0812">Transmembrane</keyword>
<evidence type="ECO:0000313" key="7">
    <source>
        <dbReference type="Proteomes" id="UP000695000"/>
    </source>
</evidence>
<evidence type="ECO:0000256" key="4">
    <source>
        <dbReference type="ARBA" id="ARBA00023136"/>
    </source>
</evidence>
<keyword evidence="4 5" id="KW-0472">Membrane</keyword>
<dbReference type="RefSeq" id="XP_017779235.1">
    <property type="nucleotide sequence ID" value="XM_017923746.1"/>
</dbReference>
<evidence type="ECO:0000313" key="10">
    <source>
        <dbReference type="RefSeq" id="XP_017779236.1"/>
    </source>
</evidence>
<dbReference type="Gene3D" id="3.30.750.24">
    <property type="entry name" value="STAS domain"/>
    <property type="match status" value="1"/>
</dbReference>
<dbReference type="GeneID" id="108564661"/>
<dbReference type="InterPro" id="IPR036513">
    <property type="entry name" value="STAS_dom_sf"/>
</dbReference>
<feature type="transmembrane region" description="Helical" evidence="5">
    <location>
        <begin position="303"/>
        <end position="320"/>
    </location>
</feature>